<dbReference type="RefSeq" id="WP_094269316.1">
    <property type="nucleotide sequence ID" value="NZ_NOIH01000024.1"/>
</dbReference>
<gene>
    <name evidence="1" type="ORF">CGK74_15375</name>
</gene>
<proteinExistence type="predicted"/>
<accession>A0A235EV92</accession>
<dbReference type="EMBL" id="NOIH01000024">
    <property type="protein sequence ID" value="OYD52930.1"/>
    <property type="molecule type" value="Genomic_DNA"/>
</dbReference>
<evidence type="ECO:0000313" key="1">
    <source>
        <dbReference type="EMBL" id="OYD52930.1"/>
    </source>
</evidence>
<dbReference type="Proteomes" id="UP000215181">
    <property type="component" value="Unassembled WGS sequence"/>
</dbReference>
<keyword evidence="2" id="KW-1185">Reference proteome</keyword>
<name>A0A235EV92_9RHOO</name>
<dbReference type="Pfam" id="PF01724">
    <property type="entry name" value="DUF29"/>
    <property type="match status" value="1"/>
</dbReference>
<comment type="caution">
    <text evidence="1">The sequence shown here is derived from an EMBL/GenBank/DDBJ whole genome shotgun (WGS) entry which is preliminary data.</text>
</comment>
<dbReference type="Gene3D" id="1.20.1220.20">
    <property type="entry name" value="Uncharcterised protein PF01724"/>
    <property type="match status" value="1"/>
</dbReference>
<evidence type="ECO:0000313" key="2">
    <source>
        <dbReference type="Proteomes" id="UP000215181"/>
    </source>
</evidence>
<dbReference type="OrthoDB" id="425753at2"/>
<sequence>MERSYPRDPEWEAMPDVGLEVWPHSPPDTAAYGEARAQALQAPEVEKPFSENLANEALDIPRSQERALSYRVSALMASLARLNHCDDEPTQADMRLIQEQRMLVAMQLAGSPSLQQRLTNPAWVADCWSDALASLGAIGVRVENLPEDCPWDQDALLDGPQPNGRNR</sequence>
<dbReference type="AlphaFoldDB" id="A0A235EV92"/>
<organism evidence="1 2">
    <name type="scientific">Thauera propionica</name>
    <dbReference type="NCBI Taxonomy" id="2019431"/>
    <lineage>
        <taxon>Bacteria</taxon>
        <taxon>Pseudomonadati</taxon>
        <taxon>Pseudomonadota</taxon>
        <taxon>Betaproteobacteria</taxon>
        <taxon>Rhodocyclales</taxon>
        <taxon>Zoogloeaceae</taxon>
        <taxon>Thauera</taxon>
    </lineage>
</organism>
<protein>
    <submittedName>
        <fullName evidence="1">Uncharacterized protein</fullName>
    </submittedName>
</protein>
<reference evidence="1 2" key="1">
    <citation type="submission" date="2017-07" db="EMBL/GenBank/DDBJ databases">
        <title>Thauera sp. KNDSS-Mac4 genome sequence and assembly.</title>
        <authorList>
            <person name="Mayilraj S."/>
        </authorList>
    </citation>
    <scope>NUCLEOTIDE SEQUENCE [LARGE SCALE GENOMIC DNA]</scope>
    <source>
        <strain evidence="1 2">KNDSS-Mac4</strain>
    </source>
</reference>